<sequence length="945" mass="100176">MHMKRPEPWSLLVFLVGVSIGTVGTILAIVFGIESGKVQQCVCNGANVELFSVKTAIQPNFMSWDERFSNTSSPQYEAAVRNISKALTAALMPSGTNKALTLSSFSEGTMASVQVAQLRRGMNNLIISFAYGVVYGDETTASLPSYDDIQSQLDRDTSIVNSATVASVSSQNTNPCSYQQLTTSSPVTIHHSTPSGNTTSPLMTTIERTTPPYSTTKSQGGSSIFPPPPPSTSSTEHSTTQATQTSSTATVSQGSSTGYSKSRSTVTSNSSQSLPTTQPAASSTLLRSQSTSSLATESSEFTTTSHHSPSTKTTTISTQSLTSATVPGTSSRQSTLRPTTSRPQTTTFVPSRTTTSSTSSNSFSHISTFSPTPLSPSSYPTTTPGHSSSLLTSSPPSTSHPTTQKSLTTSPSVSTSTQTISTTQRTFTPVFTSSSTPLLPTSHLTTTTDRSSSWAATTSTYSSSSPSTTPSSSSSVIPTSSLTRTPSVPTNSTSSPAISASSTMLTTPTTTEPCLGERKYEGDLAIAFELTTNTNYADVESFVTTLLTYKGNPYSFSPDGSSQEAPSAYILVPYPNTIFYNPQNTYGKLRESDLNVSLSAFNVLLSLQPQTDATMNQAFDFIRSAKDGSNVRTVILVGVSDTFVQSAQQSAQGLVEEGYSIFTVSIGVANFSSLATNKSFVYELVSPSSSVEASLIASEIGTTLLQKSSTCVYAPQSTTVTPTPSSRTTDNHVYSSTTSPCKTPFIQQDIAFVVEISTSTGNLGASHAASNFITNYLIQQKVFDDVYSNFAIVPFPNASSYILGGGIQDFGQLLVEDFVPAFQMIFAVYPITNGAVSDIESGLRYTNDSEFPRLHDDYPRTILLFANSDDGVEAALKISSELKAQTVNILTVSMSDTDDINLQALSSAPDYNWNLPVSDASSYLSMAEVISSKLLELGSVCNDHG</sequence>
<evidence type="ECO:0000256" key="2">
    <source>
        <dbReference type="SAM" id="Phobius"/>
    </source>
</evidence>
<dbReference type="InterPro" id="IPR002035">
    <property type="entry name" value="VWF_A"/>
</dbReference>
<protein>
    <submittedName>
        <fullName evidence="5">VWFA domain-containing protein</fullName>
    </submittedName>
</protein>
<feature type="compositionally biased region" description="Polar residues" evidence="1">
    <location>
        <begin position="326"/>
        <end position="344"/>
    </location>
</feature>
<dbReference type="Proteomes" id="UP000025227">
    <property type="component" value="Unplaced"/>
</dbReference>
<dbReference type="OrthoDB" id="5876246at2759"/>
<accession>A0A7I4Y369</accession>
<evidence type="ECO:0000256" key="1">
    <source>
        <dbReference type="SAM" id="MobiDB-lite"/>
    </source>
</evidence>
<keyword evidence="2" id="KW-1133">Transmembrane helix</keyword>
<evidence type="ECO:0000313" key="4">
    <source>
        <dbReference type="Proteomes" id="UP000025227"/>
    </source>
</evidence>
<evidence type="ECO:0000313" key="5">
    <source>
        <dbReference type="WBParaSite" id="HCON_00046670-00001"/>
    </source>
</evidence>
<proteinExistence type="predicted"/>
<organism evidence="4 5">
    <name type="scientific">Haemonchus contortus</name>
    <name type="common">Barber pole worm</name>
    <dbReference type="NCBI Taxonomy" id="6289"/>
    <lineage>
        <taxon>Eukaryota</taxon>
        <taxon>Metazoa</taxon>
        <taxon>Ecdysozoa</taxon>
        <taxon>Nematoda</taxon>
        <taxon>Chromadorea</taxon>
        <taxon>Rhabditida</taxon>
        <taxon>Rhabditina</taxon>
        <taxon>Rhabditomorpha</taxon>
        <taxon>Strongyloidea</taxon>
        <taxon>Trichostrongylidae</taxon>
        <taxon>Haemonchus</taxon>
    </lineage>
</organism>
<dbReference type="InterPro" id="IPR036465">
    <property type="entry name" value="vWFA_dom_sf"/>
</dbReference>
<feature type="domain" description="VWFA" evidence="3">
    <location>
        <begin position="749"/>
        <end position="934"/>
    </location>
</feature>
<keyword evidence="4" id="KW-1185">Reference proteome</keyword>
<name>A0A7I4Y369_HAECO</name>
<dbReference type="PANTHER" id="PTHR37972">
    <property type="entry name" value="PROTEIN CBG25533"/>
    <property type="match status" value="1"/>
</dbReference>
<dbReference type="Gene3D" id="3.40.50.410">
    <property type="entry name" value="von Willebrand factor, type A domain"/>
    <property type="match status" value="1"/>
</dbReference>
<evidence type="ECO:0000259" key="3">
    <source>
        <dbReference type="PROSITE" id="PS50234"/>
    </source>
</evidence>
<feature type="compositionally biased region" description="Low complexity" evidence="1">
    <location>
        <begin position="280"/>
        <end position="325"/>
    </location>
</feature>
<dbReference type="AlphaFoldDB" id="A0A7I4Y369"/>
<feature type="transmembrane region" description="Helical" evidence="2">
    <location>
        <begin position="12"/>
        <end position="33"/>
    </location>
</feature>
<reference evidence="5" key="1">
    <citation type="submission" date="2020-12" db="UniProtKB">
        <authorList>
            <consortium name="WormBaseParasite"/>
        </authorList>
    </citation>
    <scope>IDENTIFICATION</scope>
    <source>
        <strain evidence="5">MHco3</strain>
    </source>
</reference>
<dbReference type="WBParaSite" id="HCON_00046670-00001">
    <property type="protein sequence ID" value="HCON_00046670-00001"/>
    <property type="gene ID" value="HCON_00046670"/>
</dbReference>
<feature type="region of interest" description="Disordered" evidence="1">
    <location>
        <begin position="169"/>
        <end position="516"/>
    </location>
</feature>
<dbReference type="SUPFAM" id="SSF53300">
    <property type="entry name" value="vWA-like"/>
    <property type="match status" value="1"/>
</dbReference>
<dbReference type="PROSITE" id="PS50234">
    <property type="entry name" value="VWFA"/>
    <property type="match status" value="1"/>
</dbReference>
<keyword evidence="2" id="KW-0472">Membrane</keyword>
<feature type="compositionally biased region" description="Low complexity" evidence="1">
    <location>
        <begin position="345"/>
        <end position="511"/>
    </location>
</feature>
<keyword evidence="2" id="KW-0812">Transmembrane</keyword>
<feature type="compositionally biased region" description="Low complexity" evidence="1">
    <location>
        <begin position="232"/>
        <end position="273"/>
    </location>
</feature>
<dbReference type="PANTHER" id="PTHR37972:SF2">
    <property type="entry name" value="PRION-LIKE-(Q_N-RICH)-DOMAIN-BEARING PROTEIN-RELATED"/>
    <property type="match status" value="1"/>
</dbReference>
<feature type="compositionally biased region" description="Polar residues" evidence="1">
    <location>
        <begin position="169"/>
        <end position="217"/>
    </location>
</feature>